<name>A0ABQ7QJT9_PLUXY</name>
<keyword evidence="2" id="KW-1185">Reference proteome</keyword>
<proteinExistence type="predicted"/>
<comment type="caution">
    <text evidence="1">The sequence shown here is derived from an EMBL/GenBank/DDBJ whole genome shotgun (WGS) entry which is preliminary data.</text>
</comment>
<accession>A0ABQ7QJT9</accession>
<dbReference type="Proteomes" id="UP000823941">
    <property type="component" value="Chromosome 13"/>
</dbReference>
<gene>
    <name evidence="1" type="ORF">JYU34_009509</name>
</gene>
<evidence type="ECO:0000313" key="1">
    <source>
        <dbReference type="EMBL" id="KAG7305439.1"/>
    </source>
</evidence>
<evidence type="ECO:0000313" key="2">
    <source>
        <dbReference type="Proteomes" id="UP000823941"/>
    </source>
</evidence>
<protein>
    <submittedName>
        <fullName evidence="1">Uncharacterized protein</fullName>
    </submittedName>
</protein>
<dbReference type="EMBL" id="JAHIBW010000013">
    <property type="protein sequence ID" value="KAG7305439.1"/>
    <property type="molecule type" value="Genomic_DNA"/>
</dbReference>
<sequence>MNSGSGQRALVSEARRVADTPVNGFVGRVGSPNLSRRQNVLMLKTHSSTEKYNQLRSTTKIDKTKAVKATG</sequence>
<reference evidence="1 2" key="1">
    <citation type="submission" date="2021-06" db="EMBL/GenBank/DDBJ databases">
        <title>A haploid diamondback moth (Plutella xylostella L.) genome assembly resolves 31 chromosomes and identifies a diamide resistance mutation.</title>
        <authorList>
            <person name="Ward C.M."/>
            <person name="Perry K.D."/>
            <person name="Baker G."/>
            <person name="Powis K."/>
            <person name="Heckel D.G."/>
            <person name="Baxter S.W."/>
        </authorList>
    </citation>
    <scope>NUCLEOTIDE SEQUENCE [LARGE SCALE GENOMIC DNA]</scope>
    <source>
        <strain evidence="1 2">LV</strain>
        <tissue evidence="1">Single pupa</tissue>
    </source>
</reference>
<organism evidence="1 2">
    <name type="scientific">Plutella xylostella</name>
    <name type="common">Diamondback moth</name>
    <name type="synonym">Plutella maculipennis</name>
    <dbReference type="NCBI Taxonomy" id="51655"/>
    <lineage>
        <taxon>Eukaryota</taxon>
        <taxon>Metazoa</taxon>
        <taxon>Ecdysozoa</taxon>
        <taxon>Arthropoda</taxon>
        <taxon>Hexapoda</taxon>
        <taxon>Insecta</taxon>
        <taxon>Pterygota</taxon>
        <taxon>Neoptera</taxon>
        <taxon>Endopterygota</taxon>
        <taxon>Lepidoptera</taxon>
        <taxon>Glossata</taxon>
        <taxon>Ditrysia</taxon>
        <taxon>Yponomeutoidea</taxon>
        <taxon>Plutellidae</taxon>
        <taxon>Plutella</taxon>
    </lineage>
</organism>